<dbReference type="AlphaFoldDB" id="A0A1F5JVR5"/>
<evidence type="ECO:0000259" key="7">
    <source>
        <dbReference type="PROSITE" id="PS51352"/>
    </source>
</evidence>
<name>A0A1F5JVR5_9BACT</name>
<proteinExistence type="inferred from homology"/>
<organism evidence="8 9">
    <name type="scientific">Candidatus Daviesbacteria bacterium RIFCSPHIGHO2_02_FULL_41_10</name>
    <dbReference type="NCBI Taxonomy" id="1797774"/>
    <lineage>
        <taxon>Bacteria</taxon>
        <taxon>Candidatus Daviesiibacteriota</taxon>
    </lineage>
</organism>
<evidence type="ECO:0000256" key="4">
    <source>
        <dbReference type="ARBA" id="ARBA00023157"/>
    </source>
</evidence>
<evidence type="ECO:0000256" key="6">
    <source>
        <dbReference type="SAM" id="Phobius"/>
    </source>
</evidence>
<dbReference type="GO" id="GO:0016491">
    <property type="term" value="F:oxidoreductase activity"/>
    <property type="evidence" value="ECO:0007669"/>
    <property type="project" value="UniProtKB-KW"/>
</dbReference>
<dbReference type="SUPFAM" id="SSF52833">
    <property type="entry name" value="Thioredoxin-like"/>
    <property type="match status" value="1"/>
</dbReference>
<evidence type="ECO:0000256" key="3">
    <source>
        <dbReference type="ARBA" id="ARBA00023002"/>
    </source>
</evidence>
<dbReference type="PANTHER" id="PTHR13887">
    <property type="entry name" value="GLUTATHIONE S-TRANSFERASE KAPPA"/>
    <property type="match status" value="1"/>
</dbReference>
<dbReference type="InterPro" id="IPR012336">
    <property type="entry name" value="Thioredoxin-like_fold"/>
</dbReference>
<keyword evidence="5" id="KW-0676">Redox-active center</keyword>
<accession>A0A1F5JVR5</accession>
<dbReference type="Gene3D" id="3.40.30.10">
    <property type="entry name" value="Glutaredoxin"/>
    <property type="match status" value="1"/>
</dbReference>
<reference evidence="8 9" key="1">
    <citation type="journal article" date="2016" name="Nat. Commun.">
        <title>Thousands of microbial genomes shed light on interconnected biogeochemical processes in an aquifer system.</title>
        <authorList>
            <person name="Anantharaman K."/>
            <person name="Brown C.T."/>
            <person name="Hug L.A."/>
            <person name="Sharon I."/>
            <person name="Castelle C.J."/>
            <person name="Probst A.J."/>
            <person name="Thomas B.C."/>
            <person name="Singh A."/>
            <person name="Wilkins M.J."/>
            <person name="Karaoz U."/>
            <person name="Brodie E.L."/>
            <person name="Williams K.H."/>
            <person name="Hubbard S.S."/>
            <person name="Banfield J.F."/>
        </authorList>
    </citation>
    <scope>NUCLEOTIDE SEQUENCE [LARGE SCALE GENOMIC DNA]</scope>
</reference>
<evidence type="ECO:0000313" key="8">
    <source>
        <dbReference type="EMBL" id="OGE32729.1"/>
    </source>
</evidence>
<keyword evidence="4" id="KW-1015">Disulfide bond</keyword>
<evidence type="ECO:0000313" key="9">
    <source>
        <dbReference type="Proteomes" id="UP000177258"/>
    </source>
</evidence>
<dbReference type="PROSITE" id="PS51352">
    <property type="entry name" value="THIOREDOXIN_2"/>
    <property type="match status" value="1"/>
</dbReference>
<comment type="caution">
    <text evidence="8">The sequence shown here is derived from an EMBL/GenBank/DDBJ whole genome shotgun (WGS) entry which is preliminary data.</text>
</comment>
<keyword evidence="3" id="KW-0560">Oxidoreductase</keyword>
<keyword evidence="2" id="KW-0732">Signal</keyword>
<dbReference type="Pfam" id="PF13462">
    <property type="entry name" value="Thioredoxin_4"/>
    <property type="match status" value="1"/>
</dbReference>
<dbReference type="Proteomes" id="UP000177258">
    <property type="component" value="Unassembled WGS sequence"/>
</dbReference>
<sequence length="218" mass="23935">MTTETKILGSIVIITIILLVGGIFFLSRSASGPKDITGATVLQIDYSKGEKTGSDSAKVKVVEFSDFQCPACLAVEPIVKQIRTSYSLDQVQIIYRHFPLPQHAYGRQAAIYAEAAGEQGKFWEMHGKLFETQAEWSDLDEKGATAFFLGLAKQLNLDENKISQAIVDNNLKARIDGDTAEGQRLGVNSTPTFFVNGRKVNMQSFNDLIAAVEAELKK</sequence>
<dbReference type="InterPro" id="IPR036249">
    <property type="entry name" value="Thioredoxin-like_sf"/>
</dbReference>
<evidence type="ECO:0000256" key="1">
    <source>
        <dbReference type="ARBA" id="ARBA00005791"/>
    </source>
</evidence>
<gene>
    <name evidence="8" type="ORF">A3D83_04150</name>
</gene>
<dbReference type="PANTHER" id="PTHR13887:SF14">
    <property type="entry name" value="DISULFIDE BOND FORMATION PROTEIN D"/>
    <property type="match status" value="1"/>
</dbReference>
<keyword evidence="6" id="KW-0472">Membrane</keyword>
<dbReference type="EMBL" id="MFDB01000022">
    <property type="protein sequence ID" value="OGE32729.1"/>
    <property type="molecule type" value="Genomic_DNA"/>
</dbReference>
<dbReference type="InterPro" id="IPR013766">
    <property type="entry name" value="Thioredoxin_domain"/>
</dbReference>
<evidence type="ECO:0000256" key="2">
    <source>
        <dbReference type="ARBA" id="ARBA00022729"/>
    </source>
</evidence>
<evidence type="ECO:0000256" key="5">
    <source>
        <dbReference type="ARBA" id="ARBA00023284"/>
    </source>
</evidence>
<feature type="transmembrane region" description="Helical" evidence="6">
    <location>
        <begin position="7"/>
        <end position="26"/>
    </location>
</feature>
<protein>
    <recommendedName>
        <fullName evidence="7">Thioredoxin domain-containing protein</fullName>
    </recommendedName>
</protein>
<keyword evidence="6" id="KW-0812">Transmembrane</keyword>
<feature type="domain" description="Thioredoxin" evidence="7">
    <location>
        <begin position="19"/>
        <end position="217"/>
    </location>
</feature>
<comment type="similarity">
    <text evidence="1">Belongs to the thioredoxin family. DsbA subfamily.</text>
</comment>
<keyword evidence="6" id="KW-1133">Transmembrane helix</keyword>